<dbReference type="AlphaFoldDB" id="A0A5F0D8I0"/>
<organism evidence="1 2">
    <name type="scientific">Cryobacterium luteum</name>
    <dbReference type="NCBI Taxonomy" id="1424661"/>
    <lineage>
        <taxon>Bacteria</taxon>
        <taxon>Bacillati</taxon>
        <taxon>Actinomycetota</taxon>
        <taxon>Actinomycetes</taxon>
        <taxon>Micrococcales</taxon>
        <taxon>Microbacteriaceae</taxon>
        <taxon>Cryobacterium</taxon>
    </lineage>
</organism>
<name>A0A5F0D8I0_9MICO</name>
<proteinExistence type="predicted"/>
<dbReference type="EMBL" id="SOFF01000019">
    <property type="protein sequence ID" value="TFB92074.1"/>
    <property type="molecule type" value="Genomic_DNA"/>
</dbReference>
<dbReference type="Proteomes" id="UP000297654">
    <property type="component" value="Unassembled WGS sequence"/>
</dbReference>
<evidence type="ECO:0000313" key="1">
    <source>
        <dbReference type="EMBL" id="TFB92074.1"/>
    </source>
</evidence>
<evidence type="ECO:0000313" key="2">
    <source>
        <dbReference type="Proteomes" id="UP000297654"/>
    </source>
</evidence>
<comment type="caution">
    <text evidence="1">The sequence shown here is derived from an EMBL/GenBank/DDBJ whole genome shotgun (WGS) entry which is preliminary data.</text>
</comment>
<sequence length="51" mass="5349">MQLFHTSNRLSATFDDTNLVSAAGLVPALALAVKTGLGELVDARLSVPGYF</sequence>
<accession>A0A5F0D8I0</accession>
<protein>
    <submittedName>
        <fullName evidence="1">IS1380 family transposase</fullName>
    </submittedName>
</protein>
<reference evidence="1 2" key="1">
    <citation type="submission" date="2019-03" db="EMBL/GenBank/DDBJ databases">
        <title>Genomics of glacier-inhabiting Cryobacterium strains.</title>
        <authorList>
            <person name="Liu Q."/>
            <person name="Xin Y.-H."/>
        </authorList>
    </citation>
    <scope>NUCLEOTIDE SEQUENCE [LARGE SCALE GENOMIC DNA]</scope>
    <source>
        <strain evidence="1 2">Hh15</strain>
    </source>
</reference>
<feature type="non-terminal residue" evidence="1">
    <location>
        <position position="51"/>
    </location>
</feature>
<keyword evidence="2" id="KW-1185">Reference proteome</keyword>
<gene>
    <name evidence="1" type="ORF">E3O10_05160</name>
</gene>